<evidence type="ECO:0000313" key="2">
    <source>
        <dbReference type="EMBL" id="AXX97168.1"/>
    </source>
</evidence>
<feature type="domain" description="Hedgehog/Intein (Hint)" evidence="1">
    <location>
        <begin position="159"/>
        <end position="297"/>
    </location>
</feature>
<evidence type="ECO:0000313" key="3">
    <source>
        <dbReference type="Proteomes" id="UP000261704"/>
    </source>
</evidence>
<organism evidence="2 3">
    <name type="scientific">Profundibacter amoris</name>
    <dbReference type="NCBI Taxonomy" id="2171755"/>
    <lineage>
        <taxon>Bacteria</taxon>
        <taxon>Pseudomonadati</taxon>
        <taxon>Pseudomonadota</taxon>
        <taxon>Alphaproteobacteria</taxon>
        <taxon>Rhodobacterales</taxon>
        <taxon>Paracoccaceae</taxon>
        <taxon>Profundibacter</taxon>
    </lineage>
</organism>
<keyword evidence="3" id="KW-1185">Reference proteome</keyword>
<dbReference type="KEGG" id="pamo:BAR1_04010"/>
<dbReference type="SUPFAM" id="SSF51294">
    <property type="entry name" value="Hedgehog/intein (Hint) domain"/>
    <property type="match status" value="1"/>
</dbReference>
<dbReference type="InterPro" id="IPR036844">
    <property type="entry name" value="Hint_dom_sf"/>
</dbReference>
<proteinExistence type="predicted"/>
<dbReference type="AlphaFoldDB" id="A0A347UE90"/>
<accession>A0A347UE90</accession>
<dbReference type="Gene3D" id="2.170.16.10">
    <property type="entry name" value="Hedgehog/Intein (Hint) domain"/>
    <property type="match status" value="1"/>
</dbReference>
<gene>
    <name evidence="2" type="ORF">BAR1_04010</name>
</gene>
<dbReference type="OrthoDB" id="6305173at2"/>
<dbReference type="Pfam" id="PF13403">
    <property type="entry name" value="Hint_2"/>
    <property type="match status" value="1"/>
</dbReference>
<dbReference type="Proteomes" id="UP000261704">
    <property type="component" value="Chromosome"/>
</dbReference>
<sequence length="343" mass="36900">MPTTFNVISLGVLSDIDTTEGNNTAEGASNLVGMTFGSAGNALVNNFVTMSSVGNPGSYYDMDNNPSEQFSINGGAPQTFDGTAIYNATITYIDGTTATITAVVYQDVNGNTYLAPEYSANADQTALEAGAIRSISLDSLAGNIFSGMTTSRQTWNYVTCFVRGTKIETASGSVAVEDLGAGDLIRTVDNGLQPLRWIGRRTVPAENAFAPILIRKGALGNTDDLRVSPQHRILLSGWRAEMHLGMTEVLAPAKALINGETILRETGGEVEYFHIMFDQHELVFAAGIESESFHPGDMGWNALTEEAREEILTLFPELRDEGFKAYGATARPTIKSREVQMLS</sequence>
<name>A0A347UE90_9RHOB</name>
<evidence type="ECO:0000259" key="1">
    <source>
        <dbReference type="Pfam" id="PF13403"/>
    </source>
</evidence>
<dbReference type="EMBL" id="CP032125">
    <property type="protein sequence ID" value="AXX97168.1"/>
    <property type="molecule type" value="Genomic_DNA"/>
</dbReference>
<protein>
    <submittedName>
        <fullName evidence="2">Hemolysin</fullName>
    </submittedName>
</protein>
<reference evidence="2 3" key="1">
    <citation type="submission" date="2018-09" db="EMBL/GenBank/DDBJ databases">
        <title>Profundibacter amoris BAR1 gen. nov., sp. nov., a new member of the Roseobacter clade isolated at Lokis Castle Vent Field on the Arctic Mid-Oceanic Ridge.</title>
        <authorList>
            <person name="Le Moine Bauer S."/>
            <person name="Sjoeberg A.G."/>
            <person name="L'Haridon S."/>
            <person name="Stokke R."/>
            <person name="Roalkvam I."/>
            <person name="Steen I.H."/>
            <person name="Dahle H."/>
        </authorList>
    </citation>
    <scope>NUCLEOTIDE SEQUENCE [LARGE SCALE GENOMIC DNA]</scope>
    <source>
        <strain evidence="2 3">BAR1</strain>
    </source>
</reference>
<dbReference type="InterPro" id="IPR028992">
    <property type="entry name" value="Hedgehog/Intein_dom"/>
</dbReference>